<dbReference type="AlphaFoldDB" id="A0A067JPV3"/>
<evidence type="ECO:0000256" key="4">
    <source>
        <dbReference type="ARBA" id="ARBA00022729"/>
    </source>
</evidence>
<evidence type="ECO:0000256" key="1">
    <source>
        <dbReference type="ARBA" id="ARBA00004613"/>
    </source>
</evidence>
<name>A0A067JPV3_JATCU</name>
<organism evidence="8 9">
    <name type="scientific">Jatropha curcas</name>
    <name type="common">Barbados nut</name>
    <dbReference type="NCBI Taxonomy" id="180498"/>
    <lineage>
        <taxon>Eukaryota</taxon>
        <taxon>Viridiplantae</taxon>
        <taxon>Streptophyta</taxon>
        <taxon>Embryophyta</taxon>
        <taxon>Tracheophyta</taxon>
        <taxon>Spermatophyta</taxon>
        <taxon>Magnoliopsida</taxon>
        <taxon>eudicotyledons</taxon>
        <taxon>Gunneridae</taxon>
        <taxon>Pentapetalae</taxon>
        <taxon>rosids</taxon>
        <taxon>fabids</taxon>
        <taxon>Malpighiales</taxon>
        <taxon>Euphorbiaceae</taxon>
        <taxon>Crotonoideae</taxon>
        <taxon>Jatropheae</taxon>
        <taxon>Jatropha</taxon>
    </lineage>
</organism>
<dbReference type="PANTHER" id="PTHR36349:SF2">
    <property type="entry name" value="PROTEIN CLAVATA 3"/>
    <property type="match status" value="1"/>
</dbReference>
<reference evidence="8 9" key="1">
    <citation type="journal article" date="2014" name="PLoS ONE">
        <title>Global Analysis of Gene Expression Profiles in Physic Nut (Jatropha curcas L.) Seedlings Exposed to Salt Stress.</title>
        <authorList>
            <person name="Zhang L."/>
            <person name="Zhang C."/>
            <person name="Wu P."/>
            <person name="Chen Y."/>
            <person name="Li M."/>
            <person name="Jiang H."/>
            <person name="Wu G."/>
        </authorList>
    </citation>
    <scope>NUCLEOTIDE SEQUENCE [LARGE SCALE GENOMIC DNA]</scope>
    <source>
        <strain evidence="9">cv. GZQX0401</strain>
        <tissue evidence="8">Young leaves</tissue>
    </source>
</reference>
<evidence type="ECO:0000256" key="2">
    <source>
        <dbReference type="ARBA" id="ARBA00005416"/>
    </source>
</evidence>
<dbReference type="InterPro" id="IPR044962">
    <property type="entry name" value="CLV3/ESR"/>
</dbReference>
<dbReference type="GO" id="GO:0030154">
    <property type="term" value="P:cell differentiation"/>
    <property type="evidence" value="ECO:0007669"/>
    <property type="project" value="UniProtKB-KW"/>
</dbReference>
<keyword evidence="4 7" id="KW-0732">Signal</keyword>
<dbReference type="OrthoDB" id="1862509at2759"/>
<dbReference type="EMBL" id="KK914963">
    <property type="protein sequence ID" value="KDP25912.1"/>
    <property type="molecule type" value="Genomic_DNA"/>
</dbReference>
<proteinExistence type="inferred from homology"/>
<dbReference type="GO" id="GO:0033612">
    <property type="term" value="F:receptor serine/threonine kinase binding"/>
    <property type="evidence" value="ECO:0007669"/>
    <property type="project" value="InterPro"/>
</dbReference>
<dbReference type="GO" id="GO:0005576">
    <property type="term" value="C:extracellular region"/>
    <property type="evidence" value="ECO:0007669"/>
    <property type="project" value="UniProtKB-SubCell"/>
</dbReference>
<evidence type="ECO:0000256" key="3">
    <source>
        <dbReference type="ARBA" id="ARBA00022525"/>
    </source>
</evidence>
<comment type="subcellular location">
    <subcellularLocation>
        <location evidence="1">Secreted</location>
    </subcellularLocation>
</comment>
<keyword evidence="5" id="KW-0221">Differentiation</keyword>
<evidence type="ECO:0000313" key="9">
    <source>
        <dbReference type="Proteomes" id="UP000027138"/>
    </source>
</evidence>
<keyword evidence="3" id="KW-0964">Secreted</keyword>
<evidence type="ECO:0000313" key="8">
    <source>
        <dbReference type="EMBL" id="KDP25912.1"/>
    </source>
</evidence>
<sequence length="91" mass="10147">MASKIKFYSVMLLLMVVMEQASGCRDQKCFYPKARSLDYEIQGRKMLPVSSKEPTTTVNGKKLVVRELRTVPSGPDPLHHNGGTPKKPTTP</sequence>
<protein>
    <submittedName>
        <fullName evidence="8">Uncharacterized protein</fullName>
    </submittedName>
</protein>
<evidence type="ECO:0000256" key="7">
    <source>
        <dbReference type="SAM" id="SignalP"/>
    </source>
</evidence>
<keyword evidence="9" id="KW-1185">Reference proteome</keyword>
<dbReference type="Proteomes" id="UP000027138">
    <property type="component" value="Unassembled WGS sequence"/>
</dbReference>
<accession>A0A067JPV3</accession>
<gene>
    <name evidence="8" type="ORF">JCGZ_22983</name>
</gene>
<evidence type="ECO:0000256" key="5">
    <source>
        <dbReference type="ARBA" id="ARBA00022782"/>
    </source>
</evidence>
<comment type="similarity">
    <text evidence="2">Belongs to the CLV3/ESR signal peptide family.</text>
</comment>
<feature type="region of interest" description="Disordered" evidence="6">
    <location>
        <begin position="69"/>
        <end position="91"/>
    </location>
</feature>
<dbReference type="PANTHER" id="PTHR36349">
    <property type="entry name" value="PROTEIN CLAVATA 3"/>
    <property type="match status" value="1"/>
</dbReference>
<evidence type="ECO:0000256" key="6">
    <source>
        <dbReference type="SAM" id="MobiDB-lite"/>
    </source>
</evidence>
<feature type="signal peptide" evidence="7">
    <location>
        <begin position="1"/>
        <end position="23"/>
    </location>
</feature>
<feature type="chain" id="PRO_5001642110" evidence="7">
    <location>
        <begin position="24"/>
        <end position="91"/>
    </location>
</feature>